<evidence type="ECO:0000256" key="1">
    <source>
        <dbReference type="SAM" id="MobiDB-lite"/>
    </source>
</evidence>
<evidence type="ECO:0000313" key="3">
    <source>
        <dbReference type="Proteomes" id="UP000260943"/>
    </source>
</evidence>
<reference evidence="2 3" key="1">
    <citation type="submission" date="2018-08" db="EMBL/GenBank/DDBJ databases">
        <title>A genome reference for cultivated species of the human gut microbiota.</title>
        <authorList>
            <person name="Zou Y."/>
            <person name="Xue W."/>
            <person name="Luo G."/>
        </authorList>
    </citation>
    <scope>NUCLEOTIDE SEQUENCE [LARGE SCALE GENOMIC DNA]</scope>
    <source>
        <strain evidence="2 3">TF08-14</strain>
    </source>
</reference>
<accession>A0A3E4QVZ0</accession>
<feature type="compositionally biased region" description="Basic and acidic residues" evidence="1">
    <location>
        <begin position="37"/>
        <end position="57"/>
    </location>
</feature>
<feature type="region of interest" description="Disordered" evidence="1">
    <location>
        <begin position="13"/>
        <end position="57"/>
    </location>
</feature>
<dbReference type="EMBL" id="QSRJ01000003">
    <property type="protein sequence ID" value="RGL11088.1"/>
    <property type="molecule type" value="Genomic_DNA"/>
</dbReference>
<organism evidence="2 3">
    <name type="scientific">Collinsella tanakaei</name>
    <dbReference type="NCBI Taxonomy" id="626935"/>
    <lineage>
        <taxon>Bacteria</taxon>
        <taxon>Bacillati</taxon>
        <taxon>Actinomycetota</taxon>
        <taxon>Coriobacteriia</taxon>
        <taxon>Coriobacteriales</taxon>
        <taxon>Coriobacteriaceae</taxon>
        <taxon>Collinsella</taxon>
    </lineage>
</organism>
<comment type="caution">
    <text evidence="2">The sequence shown here is derived from an EMBL/GenBank/DDBJ whole genome shotgun (WGS) entry which is preliminary data.</text>
</comment>
<evidence type="ECO:0000313" key="2">
    <source>
        <dbReference type="EMBL" id="RGL11088.1"/>
    </source>
</evidence>
<name>A0A3E4QVZ0_9ACTN</name>
<sequence>MGLFDFFKKKSERRDGGARTGLSYRGIDGSPADFNDEEFRREREEQERRAEEDAARQREFQNANRSFMLDNGVDVDMFDAEKVMTDSLRTIESICPCMLRFDRGISREEPHISFSSPTKTGKVPKNVVEAYVCHEERRARTDRHGYEWFEYGDSLRVSISYLADGRINKFDVVGCHDGSVVNVAIRRKGDSLLMASAGTYGATGEWQSLCPGADPSTGDILAALNEEVQRIY</sequence>
<gene>
    <name evidence="2" type="ORF">DXC81_02875</name>
</gene>
<dbReference type="AlphaFoldDB" id="A0A3E4QVZ0"/>
<dbReference type="RefSeq" id="WP_117679108.1">
    <property type="nucleotide sequence ID" value="NZ_QSRJ01000003.1"/>
</dbReference>
<protein>
    <submittedName>
        <fullName evidence="2">Uncharacterized protein</fullName>
    </submittedName>
</protein>
<proteinExistence type="predicted"/>
<dbReference type="Proteomes" id="UP000260943">
    <property type="component" value="Unassembled WGS sequence"/>
</dbReference>